<proteinExistence type="predicted"/>
<reference evidence="1 2" key="1">
    <citation type="journal article" date="2022" name="Nat. Ecol. Evol.">
        <title>A masculinizing supergene underlies an exaggerated male reproductive morph in a spider.</title>
        <authorList>
            <person name="Hendrickx F."/>
            <person name="De Corte Z."/>
            <person name="Sonet G."/>
            <person name="Van Belleghem S.M."/>
            <person name="Kostlbacher S."/>
            <person name="Vangestel C."/>
        </authorList>
    </citation>
    <scope>NUCLEOTIDE SEQUENCE [LARGE SCALE GENOMIC DNA]</scope>
    <source>
        <strain evidence="1">W744_W776</strain>
    </source>
</reference>
<dbReference type="Proteomes" id="UP000827092">
    <property type="component" value="Unassembled WGS sequence"/>
</dbReference>
<name>A0AAV6U9A8_9ARAC</name>
<dbReference type="AlphaFoldDB" id="A0AAV6U9A8"/>
<dbReference type="EMBL" id="JAFNEN010000559">
    <property type="protein sequence ID" value="KAG8180576.1"/>
    <property type="molecule type" value="Genomic_DNA"/>
</dbReference>
<keyword evidence="2" id="KW-1185">Reference proteome</keyword>
<protein>
    <submittedName>
        <fullName evidence="1">Uncharacterized protein</fullName>
    </submittedName>
</protein>
<sequence length="183" mass="20667">MEVTGWNLVTFLRAIYNLFKNSPARRGIFIDVTNASVFPKKFCAVRWLENIDVAQRAIEILPNLQKFVEAPEIENKKQVCASLHTVKTFLKDNLLGAKLGFFITISSDLKPFLTEFQSNTPLVPFLHGAINNLIVSCAQRFVNPEKIRDDVDVTKDDNLLPAKKIKVGMVTQLQLKHCKATPL</sequence>
<evidence type="ECO:0000313" key="2">
    <source>
        <dbReference type="Proteomes" id="UP000827092"/>
    </source>
</evidence>
<comment type="caution">
    <text evidence="1">The sequence shown here is derived from an EMBL/GenBank/DDBJ whole genome shotgun (WGS) entry which is preliminary data.</text>
</comment>
<accession>A0AAV6U9A8</accession>
<gene>
    <name evidence="1" type="ORF">JTE90_018195</name>
</gene>
<organism evidence="1 2">
    <name type="scientific">Oedothorax gibbosus</name>
    <dbReference type="NCBI Taxonomy" id="931172"/>
    <lineage>
        <taxon>Eukaryota</taxon>
        <taxon>Metazoa</taxon>
        <taxon>Ecdysozoa</taxon>
        <taxon>Arthropoda</taxon>
        <taxon>Chelicerata</taxon>
        <taxon>Arachnida</taxon>
        <taxon>Araneae</taxon>
        <taxon>Araneomorphae</taxon>
        <taxon>Entelegynae</taxon>
        <taxon>Araneoidea</taxon>
        <taxon>Linyphiidae</taxon>
        <taxon>Erigoninae</taxon>
        <taxon>Oedothorax</taxon>
    </lineage>
</organism>
<evidence type="ECO:0000313" key="1">
    <source>
        <dbReference type="EMBL" id="KAG8180576.1"/>
    </source>
</evidence>